<dbReference type="InterPro" id="IPR038076">
    <property type="entry name" value="MgtE_N_sf"/>
</dbReference>
<comment type="subcellular location">
    <subcellularLocation>
        <location evidence="9">Cell membrane</location>
        <topology evidence="9">Multi-pass membrane protein</topology>
    </subcellularLocation>
    <subcellularLocation>
        <location evidence="1">Membrane</location>
        <topology evidence="1">Multi-pass membrane protein</topology>
    </subcellularLocation>
</comment>
<dbReference type="RefSeq" id="WP_345338448.1">
    <property type="nucleotide sequence ID" value="NZ_BAABLI010000005.1"/>
</dbReference>
<feature type="transmembrane region" description="Helical" evidence="9">
    <location>
        <begin position="393"/>
        <end position="418"/>
    </location>
</feature>
<keyword evidence="9" id="KW-0479">Metal-binding</keyword>
<dbReference type="Gene3D" id="3.10.580.10">
    <property type="entry name" value="CBS-domain"/>
    <property type="match status" value="1"/>
</dbReference>
<sequence>MTDKVTREARIARDFSLVEAGLDSGSLSNVRYLLNYSLPPADIADLIESSTPPERQVIWKLLKEKYRGEVLSELAEDVAAEFLERMAPQELADATAELDTDDIADILQQLPATLTAQVLHSMGAQDRLRVERVLGYSDDIAGGLMNTDTVTVRPHITVKTALRYFRQLPKLPQIFDTLLVVNTEDKLLGTVPVNELLTSDPATQIRSLMNEEPLSIAVDTDSKKVASLFEKRDLVSAPVVDSDGYLLGRITVDDIVDLYRDEAENHIMERAGMDAEQDTFAPVLKTQRRRAVWLSINLVAAFMAAAVIGLFEATIEQFVALAVLQPIVASMGGIAGNQSLTIMIRAQVLGQINRGNIGWLFSREVRAGLLNGLLFSVLVGLVAYLWFEHLLLSVVIAMALVVNLFIASIAGVLTPMFLQKMKIDPALAGGVLVTTLTDVGGFFTFLGLATLILIG</sequence>
<dbReference type="PROSITE" id="PS51371">
    <property type="entry name" value="CBS"/>
    <property type="match status" value="2"/>
</dbReference>
<feature type="domain" description="CBS" evidence="10">
    <location>
        <begin position="209"/>
        <end position="265"/>
    </location>
</feature>
<evidence type="ECO:0000313" key="11">
    <source>
        <dbReference type="EMBL" id="MFD2095288.1"/>
    </source>
</evidence>
<dbReference type="SMART" id="SM00924">
    <property type="entry name" value="MgtE_N"/>
    <property type="match status" value="1"/>
</dbReference>
<dbReference type="NCBIfam" id="TIGR00400">
    <property type="entry name" value="mgtE"/>
    <property type="match status" value="1"/>
</dbReference>
<feature type="domain" description="CBS" evidence="10">
    <location>
        <begin position="145"/>
        <end position="208"/>
    </location>
</feature>
<evidence type="ECO:0000256" key="5">
    <source>
        <dbReference type="ARBA" id="ARBA00022842"/>
    </source>
</evidence>
<dbReference type="Pfam" id="PF00571">
    <property type="entry name" value="CBS"/>
    <property type="match status" value="2"/>
</dbReference>
<dbReference type="Proteomes" id="UP001597380">
    <property type="component" value="Unassembled WGS sequence"/>
</dbReference>
<dbReference type="InterPro" id="IPR006669">
    <property type="entry name" value="MgtE_transporter"/>
</dbReference>
<evidence type="ECO:0000256" key="8">
    <source>
        <dbReference type="PROSITE-ProRule" id="PRU00703"/>
    </source>
</evidence>
<name>A0ABW4XLK0_9GAMM</name>
<feature type="transmembrane region" description="Helical" evidence="9">
    <location>
        <begin position="317"/>
        <end position="335"/>
    </location>
</feature>
<dbReference type="Pfam" id="PF01769">
    <property type="entry name" value="MgtE"/>
    <property type="match status" value="1"/>
</dbReference>
<dbReference type="SUPFAM" id="SSF158791">
    <property type="entry name" value="MgtE N-terminal domain-like"/>
    <property type="match status" value="1"/>
</dbReference>
<keyword evidence="8" id="KW-0129">CBS domain</keyword>
<evidence type="ECO:0000256" key="7">
    <source>
        <dbReference type="ARBA" id="ARBA00023136"/>
    </source>
</evidence>
<dbReference type="InterPro" id="IPR046342">
    <property type="entry name" value="CBS_dom_sf"/>
</dbReference>
<comment type="function">
    <text evidence="9">Acts as a magnesium transporter.</text>
</comment>
<keyword evidence="7 9" id="KW-0472">Membrane</keyword>
<dbReference type="CDD" id="cd04606">
    <property type="entry name" value="CBS_pair_Mg_transporter"/>
    <property type="match status" value="1"/>
</dbReference>
<dbReference type="InterPro" id="IPR006668">
    <property type="entry name" value="Mg_transptr_MgtE_intracell_dom"/>
</dbReference>
<feature type="transmembrane region" description="Helical" evidence="9">
    <location>
        <begin position="369"/>
        <end position="387"/>
    </location>
</feature>
<keyword evidence="4 9" id="KW-0812">Transmembrane</keyword>
<keyword evidence="6 9" id="KW-1133">Transmembrane helix</keyword>
<dbReference type="Pfam" id="PF03448">
    <property type="entry name" value="MgtE_N"/>
    <property type="match status" value="1"/>
</dbReference>
<keyword evidence="9" id="KW-1003">Cell membrane</keyword>
<gene>
    <name evidence="11" type="primary">mgtE</name>
    <name evidence="11" type="ORF">ACFSJ3_04765</name>
</gene>
<feature type="transmembrane region" description="Helical" evidence="9">
    <location>
        <begin position="430"/>
        <end position="454"/>
    </location>
</feature>
<keyword evidence="3 9" id="KW-0813">Transport</keyword>
<accession>A0ABW4XLK0</accession>
<dbReference type="SUPFAM" id="SSF54631">
    <property type="entry name" value="CBS-domain pair"/>
    <property type="match status" value="1"/>
</dbReference>
<dbReference type="InterPro" id="IPR036739">
    <property type="entry name" value="SLC41_membr_dom_sf"/>
</dbReference>
<keyword evidence="5 9" id="KW-0460">Magnesium</keyword>
<feature type="transmembrane region" description="Helical" evidence="9">
    <location>
        <begin position="291"/>
        <end position="311"/>
    </location>
</feature>
<evidence type="ECO:0000256" key="9">
    <source>
        <dbReference type="RuleBase" id="RU362011"/>
    </source>
</evidence>
<protein>
    <recommendedName>
        <fullName evidence="9">Magnesium transporter MgtE</fullName>
    </recommendedName>
</protein>
<evidence type="ECO:0000256" key="1">
    <source>
        <dbReference type="ARBA" id="ARBA00004141"/>
    </source>
</evidence>
<dbReference type="PANTHER" id="PTHR43773">
    <property type="entry name" value="MAGNESIUM TRANSPORTER MGTE"/>
    <property type="match status" value="1"/>
</dbReference>
<dbReference type="SMART" id="SM00116">
    <property type="entry name" value="CBS"/>
    <property type="match status" value="2"/>
</dbReference>
<comment type="subunit">
    <text evidence="9">Homodimer.</text>
</comment>
<comment type="caution">
    <text evidence="11">The sequence shown here is derived from an EMBL/GenBank/DDBJ whole genome shotgun (WGS) entry which is preliminary data.</text>
</comment>
<dbReference type="InterPro" id="IPR000644">
    <property type="entry name" value="CBS_dom"/>
</dbReference>
<evidence type="ECO:0000256" key="2">
    <source>
        <dbReference type="ARBA" id="ARBA00009749"/>
    </source>
</evidence>
<dbReference type="EMBL" id="JBHUHT010000008">
    <property type="protein sequence ID" value="MFD2095288.1"/>
    <property type="molecule type" value="Genomic_DNA"/>
</dbReference>
<reference evidence="12" key="1">
    <citation type="journal article" date="2019" name="Int. J. Syst. Evol. Microbiol.">
        <title>The Global Catalogue of Microorganisms (GCM) 10K type strain sequencing project: providing services to taxonomists for standard genome sequencing and annotation.</title>
        <authorList>
            <consortium name="The Broad Institute Genomics Platform"/>
            <consortium name="The Broad Institute Genome Sequencing Center for Infectious Disease"/>
            <person name="Wu L."/>
            <person name="Ma J."/>
        </authorList>
    </citation>
    <scope>NUCLEOTIDE SEQUENCE [LARGE SCALE GENOMIC DNA]</scope>
    <source>
        <strain evidence="12">CGMCC 1.10992</strain>
    </source>
</reference>
<evidence type="ECO:0000256" key="6">
    <source>
        <dbReference type="ARBA" id="ARBA00022989"/>
    </source>
</evidence>
<dbReference type="Gene3D" id="1.10.357.20">
    <property type="entry name" value="SLC41 divalent cation transporters, integral membrane domain"/>
    <property type="match status" value="1"/>
</dbReference>
<evidence type="ECO:0000313" key="12">
    <source>
        <dbReference type="Proteomes" id="UP001597380"/>
    </source>
</evidence>
<comment type="similarity">
    <text evidence="2 9">Belongs to the SLC41A transporter family.</text>
</comment>
<evidence type="ECO:0000256" key="3">
    <source>
        <dbReference type="ARBA" id="ARBA00022448"/>
    </source>
</evidence>
<dbReference type="InterPro" id="IPR006667">
    <property type="entry name" value="SLC41_membr_dom"/>
</dbReference>
<organism evidence="11 12">
    <name type="scientific">Corallincola platygyrae</name>
    <dbReference type="NCBI Taxonomy" id="1193278"/>
    <lineage>
        <taxon>Bacteria</taxon>
        <taxon>Pseudomonadati</taxon>
        <taxon>Pseudomonadota</taxon>
        <taxon>Gammaproteobacteria</taxon>
        <taxon>Alteromonadales</taxon>
        <taxon>Psychromonadaceae</taxon>
        <taxon>Corallincola</taxon>
    </lineage>
</organism>
<evidence type="ECO:0000259" key="10">
    <source>
        <dbReference type="PROSITE" id="PS51371"/>
    </source>
</evidence>
<dbReference type="SUPFAM" id="SSF161093">
    <property type="entry name" value="MgtE membrane domain-like"/>
    <property type="match status" value="1"/>
</dbReference>
<evidence type="ECO:0000256" key="4">
    <source>
        <dbReference type="ARBA" id="ARBA00022692"/>
    </source>
</evidence>
<keyword evidence="12" id="KW-1185">Reference proteome</keyword>
<proteinExistence type="inferred from homology"/>
<dbReference type="Gene3D" id="1.25.60.10">
    <property type="entry name" value="MgtE N-terminal domain-like"/>
    <property type="match status" value="1"/>
</dbReference>
<dbReference type="PANTHER" id="PTHR43773:SF1">
    <property type="entry name" value="MAGNESIUM TRANSPORTER MGTE"/>
    <property type="match status" value="1"/>
</dbReference>